<evidence type="ECO:0000313" key="4">
    <source>
        <dbReference type="EMBL" id="MBB5075474.1"/>
    </source>
</evidence>
<keyword evidence="5" id="KW-1185">Reference proteome</keyword>
<dbReference type="InterPro" id="IPR002934">
    <property type="entry name" value="Polymerase_NTP_transf_dom"/>
</dbReference>
<protein>
    <recommendedName>
        <fullName evidence="6">DUF4111 domain-containing protein</fullName>
    </recommendedName>
</protein>
<dbReference type="Pfam" id="PF13427">
    <property type="entry name" value="AadA_C"/>
    <property type="match status" value="1"/>
</dbReference>
<dbReference type="EMBL" id="JACHIN010000001">
    <property type="protein sequence ID" value="MBB5075474.1"/>
    <property type="molecule type" value="Genomic_DNA"/>
</dbReference>
<dbReference type="InterPro" id="IPR025184">
    <property type="entry name" value="AadA_C"/>
</dbReference>
<accession>A0A7W8EDE8</accession>
<name>A0A7W8EDE8_9ACTN</name>
<dbReference type="InterPro" id="IPR043519">
    <property type="entry name" value="NT_sf"/>
</dbReference>
<dbReference type="Proteomes" id="UP000568380">
    <property type="component" value="Unassembled WGS sequence"/>
</dbReference>
<dbReference type="Pfam" id="PF01909">
    <property type="entry name" value="NTP_transf_2"/>
    <property type="match status" value="1"/>
</dbReference>
<sequence length="259" mass="28514">MPEVRRYVSIADRLLPGRITGFYVVGSTALGAFRRGRSDIDFVAVTEGTVSLPRLRALQWTANTPDGLRQLARGNWAIPGTVNGVFVPREELTRPVTLIRPVASHSGSDFRAGAAFDVNPVTWKILREHGIPVRGAEPAELGLDPEPARLKEWNLANLRGYWKGLAERTARRAKPSLVARKTGMAWTALGPPRLHHTIATGGVISKEAAGEYALDVFDARWHPFLRDALAYWRGGPPAAVRHREAAEFVLHVIADAERL</sequence>
<dbReference type="RefSeq" id="WP_221339916.1">
    <property type="nucleotide sequence ID" value="NZ_JACHIN010000001.1"/>
</dbReference>
<dbReference type="AlphaFoldDB" id="A0A7W8EDE8"/>
<feature type="domain" description="Adenylyltransferase AadA C-terminal" evidence="3">
    <location>
        <begin position="193"/>
        <end position="252"/>
    </location>
</feature>
<keyword evidence="1" id="KW-0808">Transferase</keyword>
<evidence type="ECO:0000313" key="5">
    <source>
        <dbReference type="Proteomes" id="UP000568380"/>
    </source>
</evidence>
<dbReference type="SUPFAM" id="SSF81301">
    <property type="entry name" value="Nucleotidyltransferase"/>
    <property type="match status" value="1"/>
</dbReference>
<evidence type="ECO:0000259" key="2">
    <source>
        <dbReference type="Pfam" id="PF01909"/>
    </source>
</evidence>
<proteinExistence type="predicted"/>
<evidence type="ECO:0008006" key="6">
    <source>
        <dbReference type="Google" id="ProtNLM"/>
    </source>
</evidence>
<evidence type="ECO:0000256" key="1">
    <source>
        <dbReference type="ARBA" id="ARBA00022679"/>
    </source>
</evidence>
<reference evidence="4 5" key="1">
    <citation type="submission" date="2020-08" db="EMBL/GenBank/DDBJ databases">
        <title>Genomic Encyclopedia of Type Strains, Phase IV (KMG-IV): sequencing the most valuable type-strain genomes for metagenomic binning, comparative biology and taxonomic classification.</title>
        <authorList>
            <person name="Goeker M."/>
        </authorList>
    </citation>
    <scope>NUCLEOTIDE SEQUENCE [LARGE SCALE GENOMIC DNA]</scope>
    <source>
        <strain evidence="4 5">DSM 45385</strain>
    </source>
</reference>
<comment type="caution">
    <text evidence="4">The sequence shown here is derived from an EMBL/GenBank/DDBJ whole genome shotgun (WGS) entry which is preliminary data.</text>
</comment>
<gene>
    <name evidence="4" type="ORF">HNR40_000920</name>
</gene>
<evidence type="ECO:0000259" key="3">
    <source>
        <dbReference type="Pfam" id="PF13427"/>
    </source>
</evidence>
<dbReference type="GO" id="GO:0016779">
    <property type="term" value="F:nucleotidyltransferase activity"/>
    <property type="evidence" value="ECO:0007669"/>
    <property type="project" value="InterPro"/>
</dbReference>
<feature type="domain" description="Polymerase nucleotidyl transferase" evidence="2">
    <location>
        <begin position="8"/>
        <end position="51"/>
    </location>
</feature>
<organism evidence="4 5">
    <name type="scientific">Nonomuraea endophytica</name>
    <dbReference type="NCBI Taxonomy" id="714136"/>
    <lineage>
        <taxon>Bacteria</taxon>
        <taxon>Bacillati</taxon>
        <taxon>Actinomycetota</taxon>
        <taxon>Actinomycetes</taxon>
        <taxon>Streptosporangiales</taxon>
        <taxon>Streptosporangiaceae</taxon>
        <taxon>Nonomuraea</taxon>
    </lineage>
</organism>